<dbReference type="PANTHER" id="PTHR46494:SF1">
    <property type="entry name" value="CORA FAMILY METAL ION TRANSPORTER (EUROFUNG)"/>
    <property type="match status" value="1"/>
</dbReference>
<keyword evidence="7 8" id="KW-0472">Membrane</keyword>
<dbReference type="GO" id="GO:0015095">
    <property type="term" value="F:magnesium ion transmembrane transporter activity"/>
    <property type="evidence" value="ECO:0007669"/>
    <property type="project" value="TreeGrafter"/>
</dbReference>
<protein>
    <submittedName>
        <fullName evidence="9">Mg/Co transporter</fullName>
    </submittedName>
</protein>
<evidence type="ECO:0000256" key="5">
    <source>
        <dbReference type="ARBA" id="ARBA00022692"/>
    </source>
</evidence>
<sequence length="320" mass="37353">MSSWEKISSKIQRLVIDNPKTSYKIEWFNIVNAGKTEIDYLRKNFQFDLQHLKASSGKTLAQRPDLMEQNDYVFLILHFPILNNGNIEAGEIDFFIGHQYLITLHNGNIPVLNDFFQTAKKDQTMLKAYQAESSAILLADILDKLIKSVYYLLDDTSKDINKVERIIFAQQQKQAVALILNLRRNIINIRRILQNHKNILKKLTEMKSTLVDDQEIKQNYERLVEHSKRIWEILENQKEMVEVLNNTNESLLNNTLSNIMKTLTIFSVIVFPLTLLAAIFGMNAINMPFVNQPFGFWYIIIIMLTGSLIMLLIFRKKKWL</sequence>
<evidence type="ECO:0000256" key="4">
    <source>
        <dbReference type="ARBA" id="ARBA00022475"/>
    </source>
</evidence>
<gene>
    <name evidence="9" type="ORF">UT42_C0044G0003</name>
</gene>
<evidence type="ECO:0000313" key="9">
    <source>
        <dbReference type="EMBL" id="KKR13584.1"/>
    </source>
</evidence>
<dbReference type="Proteomes" id="UP000034048">
    <property type="component" value="Unassembled WGS sequence"/>
</dbReference>
<dbReference type="SUPFAM" id="SSF144083">
    <property type="entry name" value="Magnesium transport protein CorA, transmembrane region"/>
    <property type="match status" value="1"/>
</dbReference>
<comment type="similarity">
    <text evidence="2">Belongs to the CorA metal ion transporter (MIT) (TC 1.A.35) family.</text>
</comment>
<organism evidence="9 10">
    <name type="scientific">Candidatus Falkowbacteria bacterium GW2011_GWA2_39_24</name>
    <dbReference type="NCBI Taxonomy" id="1618634"/>
    <lineage>
        <taxon>Bacteria</taxon>
        <taxon>Candidatus Falkowiibacteriota</taxon>
    </lineage>
</organism>
<dbReference type="Gene3D" id="3.30.460.20">
    <property type="entry name" value="CorA soluble domain-like"/>
    <property type="match status" value="1"/>
</dbReference>
<comment type="caution">
    <text evidence="9">The sequence shown here is derived from an EMBL/GenBank/DDBJ whole genome shotgun (WGS) entry which is preliminary data.</text>
</comment>
<evidence type="ECO:0000256" key="8">
    <source>
        <dbReference type="SAM" id="Phobius"/>
    </source>
</evidence>
<dbReference type="GO" id="GO:0050897">
    <property type="term" value="F:cobalt ion binding"/>
    <property type="evidence" value="ECO:0007669"/>
    <property type="project" value="TreeGrafter"/>
</dbReference>
<dbReference type="GO" id="GO:0015087">
    <property type="term" value="F:cobalt ion transmembrane transporter activity"/>
    <property type="evidence" value="ECO:0007669"/>
    <property type="project" value="TreeGrafter"/>
</dbReference>
<dbReference type="EMBL" id="LBWS01000044">
    <property type="protein sequence ID" value="KKR13584.1"/>
    <property type="molecule type" value="Genomic_DNA"/>
</dbReference>
<proteinExistence type="inferred from homology"/>
<keyword evidence="3" id="KW-0813">Transport</keyword>
<dbReference type="SUPFAM" id="SSF143865">
    <property type="entry name" value="CorA soluble domain-like"/>
    <property type="match status" value="1"/>
</dbReference>
<keyword evidence="4" id="KW-1003">Cell membrane</keyword>
<dbReference type="InterPro" id="IPR045861">
    <property type="entry name" value="CorA_cytoplasmic_dom"/>
</dbReference>
<reference evidence="9 10" key="1">
    <citation type="journal article" date="2015" name="Nature">
        <title>rRNA introns, odd ribosomes, and small enigmatic genomes across a large radiation of phyla.</title>
        <authorList>
            <person name="Brown C.T."/>
            <person name="Hug L.A."/>
            <person name="Thomas B.C."/>
            <person name="Sharon I."/>
            <person name="Castelle C.J."/>
            <person name="Singh A."/>
            <person name="Wilkins M.J."/>
            <person name="Williams K.H."/>
            <person name="Banfield J.F."/>
        </authorList>
    </citation>
    <scope>NUCLEOTIDE SEQUENCE [LARGE SCALE GENOMIC DNA]</scope>
</reference>
<evidence type="ECO:0000313" key="10">
    <source>
        <dbReference type="Proteomes" id="UP000034048"/>
    </source>
</evidence>
<accession>A0A0G0NBT4</accession>
<keyword evidence="5 8" id="KW-0812">Transmembrane</keyword>
<name>A0A0G0NBT4_9BACT</name>
<dbReference type="AlphaFoldDB" id="A0A0G0NBT4"/>
<evidence type="ECO:0000256" key="1">
    <source>
        <dbReference type="ARBA" id="ARBA00004651"/>
    </source>
</evidence>
<dbReference type="InterPro" id="IPR002523">
    <property type="entry name" value="MgTranspt_CorA/ZnTranspt_ZntB"/>
</dbReference>
<dbReference type="PANTHER" id="PTHR46494">
    <property type="entry name" value="CORA FAMILY METAL ION TRANSPORTER (EUROFUNG)"/>
    <property type="match status" value="1"/>
</dbReference>
<evidence type="ECO:0000256" key="2">
    <source>
        <dbReference type="ARBA" id="ARBA00009765"/>
    </source>
</evidence>
<evidence type="ECO:0000256" key="6">
    <source>
        <dbReference type="ARBA" id="ARBA00022989"/>
    </source>
</evidence>
<keyword evidence="6 8" id="KW-1133">Transmembrane helix</keyword>
<dbReference type="Pfam" id="PF01544">
    <property type="entry name" value="CorA"/>
    <property type="match status" value="1"/>
</dbReference>
<dbReference type="GO" id="GO:0005886">
    <property type="term" value="C:plasma membrane"/>
    <property type="evidence" value="ECO:0007669"/>
    <property type="project" value="UniProtKB-SubCell"/>
</dbReference>
<dbReference type="GO" id="GO:0000287">
    <property type="term" value="F:magnesium ion binding"/>
    <property type="evidence" value="ECO:0007669"/>
    <property type="project" value="TreeGrafter"/>
</dbReference>
<evidence type="ECO:0000256" key="7">
    <source>
        <dbReference type="ARBA" id="ARBA00023136"/>
    </source>
</evidence>
<dbReference type="InterPro" id="IPR045863">
    <property type="entry name" value="CorA_TM1_TM2"/>
</dbReference>
<feature type="transmembrane region" description="Helical" evidence="8">
    <location>
        <begin position="294"/>
        <end position="314"/>
    </location>
</feature>
<evidence type="ECO:0000256" key="3">
    <source>
        <dbReference type="ARBA" id="ARBA00022448"/>
    </source>
</evidence>
<dbReference type="Gene3D" id="1.20.58.340">
    <property type="entry name" value="Magnesium transport protein CorA, transmembrane region"/>
    <property type="match status" value="2"/>
</dbReference>
<comment type="subcellular location">
    <subcellularLocation>
        <location evidence="1">Cell membrane</location>
        <topology evidence="1">Multi-pass membrane protein</topology>
    </subcellularLocation>
</comment>
<feature type="transmembrane region" description="Helical" evidence="8">
    <location>
        <begin position="263"/>
        <end position="282"/>
    </location>
</feature>